<evidence type="ECO:0000313" key="3">
    <source>
        <dbReference type="EMBL" id="MFD2521990.1"/>
    </source>
</evidence>
<dbReference type="Proteomes" id="UP001597510">
    <property type="component" value="Unassembled WGS sequence"/>
</dbReference>
<dbReference type="EMBL" id="JBHULC010000012">
    <property type="protein sequence ID" value="MFD2521990.1"/>
    <property type="molecule type" value="Genomic_DNA"/>
</dbReference>
<dbReference type="PANTHER" id="PTHR46268:SF6">
    <property type="entry name" value="UNIVERSAL STRESS PROTEIN UP12"/>
    <property type="match status" value="1"/>
</dbReference>
<gene>
    <name evidence="3" type="ORF">ACFSR2_13910</name>
</gene>
<dbReference type="SUPFAM" id="SSF52402">
    <property type="entry name" value="Adenine nucleotide alpha hydrolases-like"/>
    <property type="match status" value="2"/>
</dbReference>
<dbReference type="RefSeq" id="WP_340239865.1">
    <property type="nucleotide sequence ID" value="NZ_JBBEWC010000015.1"/>
</dbReference>
<comment type="similarity">
    <text evidence="1">Belongs to the universal stress protein A family.</text>
</comment>
<dbReference type="CDD" id="cd00293">
    <property type="entry name" value="USP-like"/>
    <property type="match status" value="2"/>
</dbReference>
<feature type="domain" description="UspA" evidence="2">
    <location>
        <begin position="1"/>
        <end position="143"/>
    </location>
</feature>
<feature type="domain" description="UspA" evidence="2">
    <location>
        <begin position="151"/>
        <end position="273"/>
    </location>
</feature>
<organism evidence="3 4">
    <name type="scientific">Emticicia soli</name>
    <dbReference type="NCBI Taxonomy" id="2027878"/>
    <lineage>
        <taxon>Bacteria</taxon>
        <taxon>Pseudomonadati</taxon>
        <taxon>Bacteroidota</taxon>
        <taxon>Cytophagia</taxon>
        <taxon>Cytophagales</taxon>
        <taxon>Leadbetterellaceae</taxon>
        <taxon>Emticicia</taxon>
    </lineage>
</organism>
<comment type="caution">
    <text evidence="3">The sequence shown here is derived from an EMBL/GenBank/DDBJ whole genome shotgun (WGS) entry which is preliminary data.</text>
</comment>
<dbReference type="PANTHER" id="PTHR46268">
    <property type="entry name" value="STRESS RESPONSE PROTEIN NHAX"/>
    <property type="match status" value="1"/>
</dbReference>
<name>A0ABW5JB88_9BACT</name>
<reference evidence="4" key="1">
    <citation type="journal article" date="2019" name="Int. J. Syst. Evol. Microbiol.">
        <title>The Global Catalogue of Microorganisms (GCM) 10K type strain sequencing project: providing services to taxonomists for standard genome sequencing and annotation.</title>
        <authorList>
            <consortium name="The Broad Institute Genomics Platform"/>
            <consortium name="The Broad Institute Genome Sequencing Center for Infectious Disease"/>
            <person name="Wu L."/>
            <person name="Ma J."/>
        </authorList>
    </citation>
    <scope>NUCLEOTIDE SEQUENCE [LARGE SCALE GENOMIC DNA]</scope>
    <source>
        <strain evidence="4">KCTC 52344</strain>
    </source>
</reference>
<dbReference type="Gene3D" id="3.40.50.620">
    <property type="entry name" value="HUPs"/>
    <property type="match status" value="2"/>
</dbReference>
<evidence type="ECO:0000313" key="4">
    <source>
        <dbReference type="Proteomes" id="UP001597510"/>
    </source>
</evidence>
<protein>
    <submittedName>
        <fullName evidence="3">Universal stress protein</fullName>
    </submittedName>
</protein>
<dbReference type="InterPro" id="IPR006015">
    <property type="entry name" value="Universal_stress_UspA"/>
</dbReference>
<dbReference type="Pfam" id="PF00582">
    <property type="entry name" value="Usp"/>
    <property type="match status" value="2"/>
</dbReference>
<dbReference type="PRINTS" id="PR01438">
    <property type="entry name" value="UNVRSLSTRESS"/>
</dbReference>
<evidence type="ECO:0000259" key="2">
    <source>
        <dbReference type="Pfam" id="PF00582"/>
    </source>
</evidence>
<sequence length="277" mass="30428">MKKIIIATDFSESSEGALAYATFLAKLFDAELLLIHTYFPMVPLDANLAYDTIAPTTIQEEMIKSFEKQLHEVEASIKAKHIKVSAEVIVGSVSSGIATFAKEKNADLIIVGKTPDPSFFDRLAGSTATNLIGNTSVPVLIVPSNSHKPSFKHIVYGTELESEEKNVLKQLFTFAKDLKAKVSLIKIDADFEPDIQDDNQILADLSKSFAKEDFTFTAVKSSNVSEGLLEAAHTHKADLLVVARHHHNFLSELVNPSKSKDIINKTDIPVLVYDIEA</sequence>
<dbReference type="InterPro" id="IPR014729">
    <property type="entry name" value="Rossmann-like_a/b/a_fold"/>
</dbReference>
<proteinExistence type="inferred from homology"/>
<accession>A0ABW5JB88</accession>
<keyword evidence="4" id="KW-1185">Reference proteome</keyword>
<dbReference type="InterPro" id="IPR006016">
    <property type="entry name" value="UspA"/>
</dbReference>
<evidence type="ECO:0000256" key="1">
    <source>
        <dbReference type="ARBA" id="ARBA00008791"/>
    </source>
</evidence>